<dbReference type="InterPro" id="IPR002938">
    <property type="entry name" value="FAD-bd"/>
</dbReference>
<organism evidence="5 6">
    <name type="scientific">Fusarium oxysporum (strain Fo5176)</name>
    <name type="common">Fusarium vascular wilt</name>
    <dbReference type="NCBI Taxonomy" id="660025"/>
    <lineage>
        <taxon>Eukaryota</taxon>
        <taxon>Fungi</taxon>
        <taxon>Dikarya</taxon>
        <taxon>Ascomycota</taxon>
        <taxon>Pezizomycotina</taxon>
        <taxon>Sordariomycetes</taxon>
        <taxon>Hypocreomycetidae</taxon>
        <taxon>Hypocreales</taxon>
        <taxon>Nectriaceae</taxon>
        <taxon>Fusarium</taxon>
        <taxon>Fusarium oxysporum species complex</taxon>
    </lineage>
</organism>
<dbReference type="PRINTS" id="PR00420">
    <property type="entry name" value="RNGMNOXGNASE"/>
</dbReference>
<keyword evidence="4" id="KW-0560">Oxidoreductase</keyword>
<evidence type="ECO:0000256" key="1">
    <source>
        <dbReference type="ARBA" id="ARBA00001974"/>
    </source>
</evidence>
<dbReference type="Proteomes" id="UP000002489">
    <property type="component" value="Unassembled WGS sequence"/>
</dbReference>
<comment type="cofactor">
    <cofactor evidence="1">
        <name>FAD</name>
        <dbReference type="ChEBI" id="CHEBI:57692"/>
    </cofactor>
</comment>
<dbReference type="SUPFAM" id="SSF51905">
    <property type="entry name" value="FAD/NAD(P)-binding domain"/>
    <property type="match status" value="1"/>
</dbReference>
<dbReference type="VEuPathDB" id="FungiDB:FOXG_12140"/>
<reference evidence="6" key="1">
    <citation type="journal article" date="2012" name="Mol. Plant Microbe Interact.">
        <title>A highly conserved effector in Fusarium oxysporum is required for full virulence on Arabidopsis.</title>
        <authorList>
            <person name="Thatcher L.F."/>
            <person name="Gardiner D.M."/>
            <person name="Kazan K."/>
            <person name="Manners J."/>
        </authorList>
    </citation>
    <scope>NUCLEOTIDE SEQUENCE [LARGE SCALE GENOMIC DNA]</scope>
    <source>
        <strain evidence="6">Fo5176</strain>
    </source>
</reference>
<sequence>MTNQSVVVVGAGPVGLFTALILAQNGIKVTVIEADEGISRSPRAAVQLPCVNLEFAKAGIIEEVFEYGCKSEHGYSWRDGYDTTKVLADFTPPPSDNPNLCAAMIGQDVLSQIFLKHLINTGNAEIIFNHAFTRVEDHGDSVTVHARRVLDDQELSFNCRYVVGADGGKSSVRKCMGLSLEGYTWPDIRLIAVNILYDLEKLGWKHGNFIVHPEDWAIVVKRGPRNLWRVATSVPFAQGADGEPITDKAVFPVIKERLARILPGNTDEIIYLQTAPYTIHQRCVSKYRVGNIMLAGDAAHLNNPVGGLGLTTGLLDAAHLGKALTQVLNENAPETVLDEYAKARRDVYKNVTDPLSTANLLRLKSTAPEDVATREAFFKMMNDPNEKGQLFAHMAKEMGLSTTLNMKDLGPMPQL</sequence>
<gene>
    <name evidence="5" type="primary">28953494</name>
</gene>
<dbReference type="GO" id="GO:0016709">
    <property type="term" value="F:oxidoreductase activity, acting on paired donors, with incorporation or reduction of molecular oxygen, NAD(P)H as one donor, and incorporation of one atom of oxygen"/>
    <property type="evidence" value="ECO:0007669"/>
    <property type="project" value="UniProtKB-ARBA"/>
</dbReference>
<evidence type="ECO:0000256" key="4">
    <source>
        <dbReference type="ARBA" id="ARBA00023002"/>
    </source>
</evidence>
<dbReference type="Gene3D" id="3.50.50.60">
    <property type="entry name" value="FAD/NAD(P)-binding domain"/>
    <property type="match status" value="1"/>
</dbReference>
<evidence type="ECO:0000256" key="2">
    <source>
        <dbReference type="ARBA" id="ARBA00022630"/>
    </source>
</evidence>
<dbReference type="AlphaFoldDB" id="A0A0D2Y778"/>
<dbReference type="InterPro" id="IPR036188">
    <property type="entry name" value="FAD/NAD-bd_sf"/>
</dbReference>
<dbReference type="GO" id="GO:0071949">
    <property type="term" value="F:FAD binding"/>
    <property type="evidence" value="ECO:0007669"/>
    <property type="project" value="InterPro"/>
</dbReference>
<evidence type="ECO:0000256" key="3">
    <source>
        <dbReference type="ARBA" id="ARBA00022827"/>
    </source>
</evidence>
<proteinExistence type="predicted"/>
<keyword evidence="2" id="KW-0285">Flavoprotein</keyword>
<dbReference type="STRING" id="426428.A0A0D2Y778"/>
<dbReference type="PANTHER" id="PTHR43004">
    <property type="entry name" value="TRK SYSTEM POTASSIUM UPTAKE PROTEIN"/>
    <property type="match status" value="1"/>
</dbReference>
<dbReference type="PANTHER" id="PTHR43004:SF19">
    <property type="entry name" value="BINDING MONOOXYGENASE, PUTATIVE (JCVI)-RELATED"/>
    <property type="match status" value="1"/>
</dbReference>
<dbReference type="Gene3D" id="3.30.9.10">
    <property type="entry name" value="D-Amino Acid Oxidase, subunit A, domain 2"/>
    <property type="match status" value="1"/>
</dbReference>
<name>A0A0D2Y778_FUSOF</name>
<dbReference type="Pfam" id="PF01494">
    <property type="entry name" value="FAD_binding_3"/>
    <property type="match status" value="1"/>
</dbReference>
<accession>A0A0D2Y778</accession>
<evidence type="ECO:0000313" key="6">
    <source>
        <dbReference type="Proteomes" id="UP000002489"/>
    </source>
</evidence>
<evidence type="ECO:0000313" key="5">
    <source>
        <dbReference type="EnsemblFungi" id="FOXG_12140P0"/>
    </source>
</evidence>
<protein>
    <submittedName>
        <fullName evidence="5">Uncharacterized protein</fullName>
    </submittedName>
</protein>
<keyword evidence="3" id="KW-0274">FAD</keyword>
<reference evidence="5" key="2">
    <citation type="submission" date="2025-08" db="UniProtKB">
        <authorList>
            <consortium name="EnsemblFungi"/>
        </authorList>
    </citation>
    <scope>IDENTIFICATION</scope>
    <source>
        <strain evidence="5">4287 / CBS 123668 / FGSC 9935 / NRRL 34936</strain>
    </source>
</reference>
<dbReference type="EnsemblFungi" id="FOXG_12140T0">
    <property type="protein sequence ID" value="FOXG_12140P0"/>
    <property type="gene ID" value="FOXG_12140"/>
</dbReference>
<dbReference type="InterPro" id="IPR050641">
    <property type="entry name" value="RIFMO-like"/>
</dbReference>